<dbReference type="EMBL" id="CP111021">
    <property type="protein sequence ID" value="WAR16207.1"/>
    <property type="molecule type" value="Genomic_DNA"/>
</dbReference>
<evidence type="ECO:0000313" key="2">
    <source>
        <dbReference type="EMBL" id="WAR16207.1"/>
    </source>
</evidence>
<dbReference type="PANTHER" id="PTHR31909">
    <property type="entry name" value="CHROMOSOME 20 ORF85 FAMILY MEMBER"/>
    <property type="match status" value="1"/>
</dbReference>
<dbReference type="InterPro" id="IPR020339">
    <property type="entry name" value="C20orf85-like"/>
</dbReference>
<evidence type="ECO:0000313" key="3">
    <source>
        <dbReference type="Proteomes" id="UP001164746"/>
    </source>
</evidence>
<feature type="compositionally biased region" description="Polar residues" evidence="1">
    <location>
        <begin position="97"/>
        <end position="115"/>
    </location>
</feature>
<protein>
    <submittedName>
        <fullName evidence="2">CB050-like protein</fullName>
    </submittedName>
</protein>
<keyword evidence="3" id="KW-1185">Reference proteome</keyword>
<evidence type="ECO:0000256" key="1">
    <source>
        <dbReference type="SAM" id="MobiDB-lite"/>
    </source>
</evidence>
<reference evidence="2" key="1">
    <citation type="submission" date="2022-11" db="EMBL/GenBank/DDBJ databases">
        <title>Centuries of genome instability and evolution in soft-shell clam transmissible cancer (bioRxiv).</title>
        <authorList>
            <person name="Hart S.F.M."/>
            <person name="Yonemitsu M.A."/>
            <person name="Giersch R.M."/>
            <person name="Beal B.F."/>
            <person name="Arriagada G."/>
            <person name="Davis B.W."/>
            <person name="Ostrander E.A."/>
            <person name="Goff S.P."/>
            <person name="Metzger M.J."/>
        </authorList>
    </citation>
    <scope>NUCLEOTIDE SEQUENCE</scope>
    <source>
        <strain evidence="2">MELC-2E11</strain>
        <tissue evidence="2">Siphon/mantle</tissue>
    </source>
</reference>
<gene>
    <name evidence="2" type="ORF">MAR_030801</name>
</gene>
<dbReference type="Proteomes" id="UP001164746">
    <property type="component" value="Chromosome 10"/>
</dbReference>
<dbReference type="PANTHER" id="PTHR31909:SF2">
    <property type="entry name" value="RIKEN CDNA 2410004P03 GENE"/>
    <property type="match status" value="1"/>
</dbReference>
<dbReference type="Pfam" id="PF14945">
    <property type="entry name" value="LLC1"/>
    <property type="match status" value="1"/>
</dbReference>
<proteinExistence type="predicted"/>
<sequence length="148" mass="16754">MDRKPATGMMFSYFQKSAYHDSCIPAERKAVAAAADTGKTYREAEYSNCDQVSQDTIWKQAVGAERRCLKNWDSSWGFLAEFDAQGNPKEKEPLPEKSNQFSENVPNTNSGNYGNRVNTELGASMQQMEYQFYSGGRRRKLGADMICY</sequence>
<name>A0ABY7F1Y6_MYAAR</name>
<feature type="region of interest" description="Disordered" evidence="1">
    <location>
        <begin position="85"/>
        <end position="115"/>
    </location>
</feature>
<organism evidence="2 3">
    <name type="scientific">Mya arenaria</name>
    <name type="common">Soft-shell clam</name>
    <dbReference type="NCBI Taxonomy" id="6604"/>
    <lineage>
        <taxon>Eukaryota</taxon>
        <taxon>Metazoa</taxon>
        <taxon>Spiralia</taxon>
        <taxon>Lophotrochozoa</taxon>
        <taxon>Mollusca</taxon>
        <taxon>Bivalvia</taxon>
        <taxon>Autobranchia</taxon>
        <taxon>Heteroconchia</taxon>
        <taxon>Euheterodonta</taxon>
        <taxon>Imparidentia</taxon>
        <taxon>Neoheterodontei</taxon>
        <taxon>Myida</taxon>
        <taxon>Myoidea</taxon>
        <taxon>Myidae</taxon>
        <taxon>Mya</taxon>
    </lineage>
</organism>
<accession>A0ABY7F1Y6</accession>